<accession>A0A0F9U3Z5</accession>
<reference evidence="1" key="1">
    <citation type="journal article" date="2015" name="Nature">
        <title>Complex archaea that bridge the gap between prokaryotes and eukaryotes.</title>
        <authorList>
            <person name="Spang A."/>
            <person name="Saw J.H."/>
            <person name="Jorgensen S.L."/>
            <person name="Zaremba-Niedzwiedzka K."/>
            <person name="Martijn J."/>
            <person name="Lind A.E."/>
            <person name="van Eijk R."/>
            <person name="Schleper C."/>
            <person name="Guy L."/>
            <person name="Ettema T.J."/>
        </authorList>
    </citation>
    <scope>NUCLEOTIDE SEQUENCE</scope>
</reference>
<name>A0A0F9U3Z5_9ZZZZ</name>
<evidence type="ECO:0000313" key="1">
    <source>
        <dbReference type="EMBL" id="KKN82032.1"/>
    </source>
</evidence>
<organism evidence="1">
    <name type="scientific">marine sediment metagenome</name>
    <dbReference type="NCBI Taxonomy" id="412755"/>
    <lineage>
        <taxon>unclassified sequences</taxon>
        <taxon>metagenomes</taxon>
        <taxon>ecological metagenomes</taxon>
    </lineage>
</organism>
<dbReference type="AlphaFoldDB" id="A0A0F9U3Z5"/>
<comment type="caution">
    <text evidence="1">The sequence shown here is derived from an EMBL/GenBank/DDBJ whole genome shotgun (WGS) entry which is preliminary data.</text>
</comment>
<gene>
    <name evidence="1" type="ORF">LCGC14_0312990</name>
</gene>
<dbReference type="EMBL" id="LAZR01000206">
    <property type="protein sequence ID" value="KKN82032.1"/>
    <property type="molecule type" value="Genomic_DNA"/>
</dbReference>
<proteinExistence type="predicted"/>
<protein>
    <submittedName>
        <fullName evidence="1">Uncharacterized protein</fullName>
    </submittedName>
</protein>
<sequence length="136" mass="15617">MALLPAAERCQKQVSSAGYWHSRQCYSRFSLTREGVRYCKVHDPVRVQEKRDAQYAEYEAKWAKEREGMRRRRAESKACEGISTKALEEGVVKEMVKAAKSALSAIRRMERTLEEDEHLISVAMHLATVLAKAEEE</sequence>